<organism evidence="1">
    <name type="scientific">Eremomyces bilateralis CBS 781.70</name>
    <dbReference type="NCBI Taxonomy" id="1392243"/>
    <lineage>
        <taxon>Eukaryota</taxon>
        <taxon>Fungi</taxon>
        <taxon>Dikarya</taxon>
        <taxon>Ascomycota</taxon>
        <taxon>Pezizomycotina</taxon>
        <taxon>Dothideomycetes</taxon>
        <taxon>Dothideomycetes incertae sedis</taxon>
        <taxon>Eremomycetales</taxon>
        <taxon>Eremomycetaceae</taxon>
        <taxon>Eremomyces</taxon>
    </lineage>
</organism>
<dbReference type="RefSeq" id="XP_033535325.1">
    <property type="nucleotide sequence ID" value="XM_033674996.1"/>
</dbReference>
<proteinExistence type="predicted"/>
<reference evidence="1 3" key="1">
    <citation type="submission" date="2020-01" db="EMBL/GenBank/DDBJ databases">
        <authorList>
            <consortium name="DOE Joint Genome Institute"/>
            <person name="Haridas S."/>
            <person name="Albert R."/>
            <person name="Binder M."/>
            <person name="Bloem J."/>
            <person name="Labutti K."/>
            <person name="Salamov A."/>
            <person name="Andreopoulos B."/>
            <person name="Baker S.E."/>
            <person name="Barry K."/>
            <person name="Bills G."/>
            <person name="Bluhm B.H."/>
            <person name="Cannon C."/>
            <person name="Castanera R."/>
            <person name="Culley D.E."/>
            <person name="Daum C."/>
            <person name="Ezra D."/>
            <person name="Gonzalez J.B."/>
            <person name="Henrissat B."/>
            <person name="Kuo A."/>
            <person name="Liang C."/>
            <person name="Lipzen A."/>
            <person name="Lutzoni F."/>
            <person name="Magnuson J."/>
            <person name="Mondo S."/>
            <person name="Nolan M."/>
            <person name="Ohm R."/>
            <person name="Pangilinan J."/>
            <person name="Park H.-J."/>
            <person name="Ramirez L."/>
            <person name="Alfaro M."/>
            <person name="Sun H."/>
            <person name="Tritt A."/>
            <person name="Yoshinaga Y."/>
            <person name="Zwiers L.-H."/>
            <person name="Turgeon B.G."/>
            <person name="Goodwin S.B."/>
            <person name="Spatafora J.W."/>
            <person name="Crous P.W."/>
            <person name="Grigoriev I.V."/>
        </authorList>
    </citation>
    <scope>NUCLEOTIDE SEQUENCE</scope>
    <source>
        <strain evidence="1 3">CBS 781.70</strain>
    </source>
</reference>
<dbReference type="GeneID" id="54415566"/>
<reference evidence="3" key="3">
    <citation type="submission" date="2025-04" db="UniProtKB">
        <authorList>
            <consortium name="RefSeq"/>
        </authorList>
    </citation>
    <scope>IDENTIFICATION</scope>
    <source>
        <strain evidence="3">CBS 781.70</strain>
    </source>
</reference>
<sequence>MPGVEGISPHLNGPLFLRWQGYTQRLAERSAFRGIRPPCTEHQVYHIKCTEYHLPIANSLVPHHCTNYPLLHLLCFICSSARTEVAHQALWLHPYVAHLLRIPGMRFSAAAKLAICPIVPHYRSLDATEPTVDRVLLFAGTTTDRHILGTWLSCKREESILLVAIRFLCS</sequence>
<accession>A0A6G1G6P0</accession>
<dbReference type="EMBL" id="ML975154">
    <property type="protein sequence ID" value="KAF1813694.1"/>
    <property type="molecule type" value="Genomic_DNA"/>
</dbReference>
<evidence type="ECO:0000313" key="1">
    <source>
        <dbReference type="EMBL" id="KAF1813694.1"/>
    </source>
</evidence>
<dbReference type="Proteomes" id="UP000504638">
    <property type="component" value="Unplaced"/>
</dbReference>
<dbReference type="AlphaFoldDB" id="A0A6G1G6P0"/>
<protein>
    <submittedName>
        <fullName evidence="1 3">Uncharacterized protein</fullName>
    </submittedName>
</protein>
<keyword evidence="2" id="KW-1185">Reference proteome</keyword>
<gene>
    <name evidence="1 3" type="ORF">P152DRAFT_288957</name>
</gene>
<evidence type="ECO:0000313" key="2">
    <source>
        <dbReference type="Proteomes" id="UP000504638"/>
    </source>
</evidence>
<evidence type="ECO:0000313" key="3">
    <source>
        <dbReference type="RefSeq" id="XP_033535325.1"/>
    </source>
</evidence>
<name>A0A6G1G6P0_9PEZI</name>
<reference evidence="3" key="2">
    <citation type="submission" date="2020-04" db="EMBL/GenBank/DDBJ databases">
        <authorList>
            <consortium name="NCBI Genome Project"/>
        </authorList>
    </citation>
    <scope>NUCLEOTIDE SEQUENCE</scope>
    <source>
        <strain evidence="3">CBS 781.70</strain>
    </source>
</reference>